<feature type="region of interest" description="Disordered" evidence="1">
    <location>
        <begin position="104"/>
        <end position="123"/>
    </location>
</feature>
<evidence type="ECO:0000256" key="1">
    <source>
        <dbReference type="SAM" id="MobiDB-lite"/>
    </source>
</evidence>
<dbReference type="Proteomes" id="UP000269721">
    <property type="component" value="Unassembled WGS sequence"/>
</dbReference>
<feature type="region of interest" description="Disordered" evidence="1">
    <location>
        <begin position="170"/>
        <end position="220"/>
    </location>
</feature>
<sequence>MPKIRVAPLIISDQVSRIQGGGGGAASISGARIPIASWGVAYDCPSRARGTCHDLCRARDPSPSRRGPYPSRARGSSPDHGPLFLLALLGVLLLTLVLQCSSSSNTPARSQSRPRTPIPPVPATLPYLDLERFRPVRSLTRDLLRLRSSLGDLDRLLSRDRVRDLRRLSRDGRSGLGKHHRGARRSANRVTQTRKGRPHGSFGDPQSVHASPCQPKKNANVPMVRDRLRSNIAGEPRTTFLTSFSFSAVPVALLGGAFTVAHAVPHALPSLDRERFRKLVRLPLSLGDIDRTLSRDNACDLCFSRERSRPLAPSNAASTYSTIAITAGWAADIARLEFLTASRPISCDCTRVAGPMIARGSVFVSGSPGLDGEPTLTSSGWSK</sequence>
<dbReference type="AlphaFoldDB" id="A0A4V1IPI1"/>
<gene>
    <name evidence="2" type="ORF">BDK51DRAFT_41426</name>
</gene>
<accession>A0A4V1IPI1</accession>
<keyword evidence="3" id="KW-1185">Reference proteome</keyword>
<proteinExistence type="predicted"/>
<protein>
    <submittedName>
        <fullName evidence="2">Uncharacterized protein</fullName>
    </submittedName>
</protein>
<organism evidence="2 3">
    <name type="scientific">Blyttiomyces helicus</name>
    <dbReference type="NCBI Taxonomy" id="388810"/>
    <lineage>
        <taxon>Eukaryota</taxon>
        <taxon>Fungi</taxon>
        <taxon>Fungi incertae sedis</taxon>
        <taxon>Chytridiomycota</taxon>
        <taxon>Chytridiomycota incertae sedis</taxon>
        <taxon>Chytridiomycetes</taxon>
        <taxon>Chytridiomycetes incertae sedis</taxon>
        <taxon>Blyttiomyces</taxon>
    </lineage>
</organism>
<dbReference type="EMBL" id="ML001609">
    <property type="protein sequence ID" value="RKO83137.1"/>
    <property type="molecule type" value="Genomic_DNA"/>
</dbReference>
<reference evidence="3" key="1">
    <citation type="journal article" date="2018" name="Nat. Microbiol.">
        <title>Leveraging single-cell genomics to expand the fungal tree of life.</title>
        <authorList>
            <person name="Ahrendt S.R."/>
            <person name="Quandt C.A."/>
            <person name="Ciobanu D."/>
            <person name="Clum A."/>
            <person name="Salamov A."/>
            <person name="Andreopoulos B."/>
            <person name="Cheng J.F."/>
            <person name="Woyke T."/>
            <person name="Pelin A."/>
            <person name="Henrissat B."/>
            <person name="Reynolds N.K."/>
            <person name="Benny G.L."/>
            <person name="Smith M.E."/>
            <person name="James T.Y."/>
            <person name="Grigoriev I.V."/>
        </authorList>
    </citation>
    <scope>NUCLEOTIDE SEQUENCE [LARGE SCALE GENOMIC DNA]</scope>
</reference>
<feature type="compositionally biased region" description="Polar residues" evidence="1">
    <location>
        <begin position="104"/>
        <end position="114"/>
    </location>
</feature>
<evidence type="ECO:0000313" key="3">
    <source>
        <dbReference type="Proteomes" id="UP000269721"/>
    </source>
</evidence>
<feature type="compositionally biased region" description="Basic residues" evidence="1">
    <location>
        <begin position="176"/>
        <end position="198"/>
    </location>
</feature>
<evidence type="ECO:0000313" key="2">
    <source>
        <dbReference type="EMBL" id="RKO83137.1"/>
    </source>
</evidence>
<name>A0A4V1IPI1_9FUNG</name>